<dbReference type="Proteomes" id="UP000077266">
    <property type="component" value="Unassembled WGS sequence"/>
</dbReference>
<gene>
    <name evidence="6" type="ORF">EXIGLDRAFT_763670</name>
</gene>
<dbReference type="Pfam" id="PF01753">
    <property type="entry name" value="zf-MYND"/>
    <property type="match status" value="1"/>
</dbReference>
<keyword evidence="1" id="KW-0479">Metal-binding</keyword>
<dbReference type="AlphaFoldDB" id="A0A165LV48"/>
<keyword evidence="7" id="KW-1185">Reference proteome</keyword>
<dbReference type="PROSITE" id="PS50865">
    <property type="entry name" value="ZF_MYND_2"/>
    <property type="match status" value="1"/>
</dbReference>
<dbReference type="STRING" id="1314781.A0A165LV48"/>
<evidence type="ECO:0000256" key="3">
    <source>
        <dbReference type="ARBA" id="ARBA00022833"/>
    </source>
</evidence>
<evidence type="ECO:0000256" key="2">
    <source>
        <dbReference type="ARBA" id="ARBA00022771"/>
    </source>
</evidence>
<evidence type="ECO:0000256" key="1">
    <source>
        <dbReference type="ARBA" id="ARBA00022723"/>
    </source>
</evidence>
<sequence length="453" mass="51292">MDTIAEHLLPALRDAHCPTFCTDCTLHPLEVLLKLHPTTHTNALILRQRHHELLTTIMNFLTTPRSDEDLNILRDSLLHASCACPLRSQHASSPVSAGDTTGDALQALAYTISAVLEAAPDMLRTQLFSRKGLWPRSPTDLLPRPPQETLTSLLAWADRAERSQRRTQTRVACNILHLLLTVCRPELLPELFVHETRLLCIDIMVRQLVAAAADIGNNAMSESPLLCIETVVDVFHIITYGLGSQTDDWAVFAWDSEPRLIRALDAAWHCVDETTHLDLKSMIMILQNYLATLTGRYELLSQPILDAFQAISSSADIYMHIYFLLKAVDGSVECNYLECRKHTRDIEGGRLRKCGSCRLTRYCSRECQKRHWVAQPLPHRLICPALTEIFQFAPLSISSAAFGVMCRTSPRPHSFFHLVYSFLCQDEALNFRITRRWLVTLSICCVFSFQCRT</sequence>
<dbReference type="OrthoDB" id="9922773at2759"/>
<dbReference type="SUPFAM" id="SSF144232">
    <property type="entry name" value="HIT/MYND zinc finger-like"/>
    <property type="match status" value="1"/>
</dbReference>
<evidence type="ECO:0000256" key="4">
    <source>
        <dbReference type="PROSITE-ProRule" id="PRU00134"/>
    </source>
</evidence>
<dbReference type="InterPro" id="IPR002893">
    <property type="entry name" value="Znf_MYND"/>
</dbReference>
<feature type="domain" description="MYND-type" evidence="5">
    <location>
        <begin position="336"/>
        <end position="383"/>
    </location>
</feature>
<accession>A0A165LV48</accession>
<protein>
    <recommendedName>
        <fullName evidence="5">MYND-type domain-containing protein</fullName>
    </recommendedName>
</protein>
<dbReference type="GO" id="GO:0008270">
    <property type="term" value="F:zinc ion binding"/>
    <property type="evidence" value="ECO:0007669"/>
    <property type="project" value="UniProtKB-KW"/>
</dbReference>
<dbReference type="EMBL" id="KV425920">
    <property type="protein sequence ID" value="KZV98370.1"/>
    <property type="molecule type" value="Genomic_DNA"/>
</dbReference>
<evidence type="ECO:0000259" key="5">
    <source>
        <dbReference type="PROSITE" id="PS50865"/>
    </source>
</evidence>
<keyword evidence="3" id="KW-0862">Zinc</keyword>
<organism evidence="6 7">
    <name type="scientific">Exidia glandulosa HHB12029</name>
    <dbReference type="NCBI Taxonomy" id="1314781"/>
    <lineage>
        <taxon>Eukaryota</taxon>
        <taxon>Fungi</taxon>
        <taxon>Dikarya</taxon>
        <taxon>Basidiomycota</taxon>
        <taxon>Agaricomycotina</taxon>
        <taxon>Agaricomycetes</taxon>
        <taxon>Auriculariales</taxon>
        <taxon>Exidiaceae</taxon>
        <taxon>Exidia</taxon>
    </lineage>
</organism>
<dbReference type="InParanoid" id="A0A165LV48"/>
<evidence type="ECO:0000313" key="6">
    <source>
        <dbReference type="EMBL" id="KZV98370.1"/>
    </source>
</evidence>
<name>A0A165LV48_EXIGL</name>
<reference evidence="6 7" key="1">
    <citation type="journal article" date="2016" name="Mol. Biol. Evol.">
        <title>Comparative Genomics of Early-Diverging Mushroom-Forming Fungi Provides Insights into the Origins of Lignocellulose Decay Capabilities.</title>
        <authorList>
            <person name="Nagy L.G."/>
            <person name="Riley R."/>
            <person name="Tritt A."/>
            <person name="Adam C."/>
            <person name="Daum C."/>
            <person name="Floudas D."/>
            <person name="Sun H."/>
            <person name="Yadav J.S."/>
            <person name="Pangilinan J."/>
            <person name="Larsson K.H."/>
            <person name="Matsuura K."/>
            <person name="Barry K."/>
            <person name="Labutti K."/>
            <person name="Kuo R."/>
            <person name="Ohm R.A."/>
            <person name="Bhattacharya S.S."/>
            <person name="Shirouzu T."/>
            <person name="Yoshinaga Y."/>
            <person name="Martin F.M."/>
            <person name="Grigoriev I.V."/>
            <person name="Hibbett D.S."/>
        </authorList>
    </citation>
    <scope>NUCLEOTIDE SEQUENCE [LARGE SCALE GENOMIC DNA]</scope>
    <source>
        <strain evidence="6 7">HHB12029</strain>
    </source>
</reference>
<evidence type="ECO:0000313" key="7">
    <source>
        <dbReference type="Proteomes" id="UP000077266"/>
    </source>
</evidence>
<dbReference type="Gene3D" id="6.10.140.2220">
    <property type="match status" value="1"/>
</dbReference>
<keyword evidence="2 4" id="KW-0863">Zinc-finger</keyword>
<proteinExistence type="predicted"/>